<evidence type="ECO:0000313" key="3">
    <source>
        <dbReference type="Proteomes" id="UP001199916"/>
    </source>
</evidence>
<evidence type="ECO:0000259" key="1">
    <source>
        <dbReference type="Pfam" id="PF17479"/>
    </source>
</evidence>
<protein>
    <submittedName>
        <fullName evidence="2">DUF3048 domain-containing protein</fullName>
    </submittedName>
</protein>
<sequence length="152" mass="17299">MTKRPIAVMVNNFKSARPQSWLVVPHRSPFMNNGDRVQYAYDENSGNYIRHINDEPHLDMATDKPLTADNVLVIEAPHRIVDNVGRLEVKLDAGGDALLFMGGRSYGGTWQRNEQGTFEFMQSRQVLPLKPGKTPMLIVPHEPPLLKHIDWK</sequence>
<dbReference type="Gene3D" id="3.50.90.10">
    <property type="entry name" value="YerB-like"/>
    <property type="match status" value="1"/>
</dbReference>
<reference evidence="2 3" key="1">
    <citation type="submission" date="2021-11" db="EMBL/GenBank/DDBJ databases">
        <title>Draft genome sequence of Paenibacillus profundus YoMME, a new Gram-positive bacteria with exoelectrogenic properties.</title>
        <authorList>
            <person name="Hubenova Y."/>
            <person name="Hubenova E."/>
            <person name="Manasiev Y."/>
            <person name="Peykov S."/>
            <person name="Mitov M."/>
        </authorList>
    </citation>
    <scope>NUCLEOTIDE SEQUENCE [LARGE SCALE GENOMIC DNA]</scope>
    <source>
        <strain evidence="2 3">YoMME</strain>
    </source>
</reference>
<name>A0ABS8YM26_9BACL</name>
<comment type="caution">
    <text evidence="2">The sequence shown here is derived from an EMBL/GenBank/DDBJ whole genome shotgun (WGS) entry which is preliminary data.</text>
</comment>
<dbReference type="Pfam" id="PF17479">
    <property type="entry name" value="DUF3048_C"/>
    <property type="match status" value="1"/>
</dbReference>
<dbReference type="SUPFAM" id="SSF159774">
    <property type="entry name" value="YerB-like"/>
    <property type="match status" value="1"/>
</dbReference>
<keyword evidence="3" id="KW-1185">Reference proteome</keyword>
<dbReference type="RefSeq" id="WP_233698937.1">
    <property type="nucleotide sequence ID" value="NZ_JAJNBZ010000036.1"/>
</dbReference>
<organism evidence="2 3">
    <name type="scientific">Paenibacillus profundus</name>
    <dbReference type="NCBI Taxonomy" id="1173085"/>
    <lineage>
        <taxon>Bacteria</taxon>
        <taxon>Bacillati</taxon>
        <taxon>Bacillota</taxon>
        <taxon>Bacilli</taxon>
        <taxon>Bacillales</taxon>
        <taxon>Paenibacillaceae</taxon>
        <taxon>Paenibacillus</taxon>
    </lineage>
</organism>
<gene>
    <name evidence="2" type="ORF">LQV63_26845</name>
</gene>
<dbReference type="EMBL" id="JAJNBZ010000036">
    <property type="protein sequence ID" value="MCE5172888.1"/>
    <property type="molecule type" value="Genomic_DNA"/>
</dbReference>
<dbReference type="InterPro" id="IPR023158">
    <property type="entry name" value="YerB-like_sf"/>
</dbReference>
<evidence type="ECO:0000313" key="2">
    <source>
        <dbReference type="EMBL" id="MCE5172888.1"/>
    </source>
</evidence>
<dbReference type="InterPro" id="IPR035328">
    <property type="entry name" value="DUF3048_C"/>
</dbReference>
<proteinExistence type="predicted"/>
<accession>A0ABS8YM26</accession>
<feature type="domain" description="DUF3048" evidence="1">
    <location>
        <begin position="32"/>
        <end position="134"/>
    </location>
</feature>
<dbReference type="Proteomes" id="UP001199916">
    <property type="component" value="Unassembled WGS sequence"/>
</dbReference>